<reference evidence="1" key="2">
    <citation type="journal article" date="2015" name="Data Brief">
        <title>Shoot transcriptome of the giant reed, Arundo donax.</title>
        <authorList>
            <person name="Barrero R.A."/>
            <person name="Guerrero F.D."/>
            <person name="Moolhuijzen P."/>
            <person name="Goolsby J.A."/>
            <person name="Tidwell J."/>
            <person name="Bellgard S.E."/>
            <person name="Bellgard M.I."/>
        </authorList>
    </citation>
    <scope>NUCLEOTIDE SEQUENCE</scope>
    <source>
        <tissue evidence="1">Shoot tissue taken approximately 20 cm above the soil surface</tissue>
    </source>
</reference>
<reference evidence="1" key="1">
    <citation type="submission" date="2014-09" db="EMBL/GenBank/DDBJ databases">
        <authorList>
            <person name="Magalhaes I.L.F."/>
            <person name="Oliveira U."/>
            <person name="Santos F.R."/>
            <person name="Vidigal T.H.D.A."/>
            <person name="Brescovit A.D."/>
            <person name="Santos A.J."/>
        </authorList>
    </citation>
    <scope>NUCLEOTIDE SEQUENCE</scope>
    <source>
        <tissue evidence="1">Shoot tissue taken approximately 20 cm above the soil surface</tissue>
    </source>
</reference>
<dbReference type="AlphaFoldDB" id="A0A0A9GSU5"/>
<proteinExistence type="predicted"/>
<dbReference type="EMBL" id="GBRH01172275">
    <property type="protein sequence ID" value="JAE25621.1"/>
    <property type="molecule type" value="Transcribed_RNA"/>
</dbReference>
<name>A0A0A9GSU5_ARUDO</name>
<protein>
    <submittedName>
        <fullName evidence="1">Uncharacterized protein</fullName>
    </submittedName>
</protein>
<sequence length="43" mass="4910">MVNKKINQLQLSDVASKFHKQYLVSAKKCISPSRFALKLTTLM</sequence>
<accession>A0A0A9GSU5</accession>
<evidence type="ECO:0000313" key="1">
    <source>
        <dbReference type="EMBL" id="JAE25621.1"/>
    </source>
</evidence>
<organism evidence="1">
    <name type="scientific">Arundo donax</name>
    <name type="common">Giant reed</name>
    <name type="synonym">Donax arundinaceus</name>
    <dbReference type="NCBI Taxonomy" id="35708"/>
    <lineage>
        <taxon>Eukaryota</taxon>
        <taxon>Viridiplantae</taxon>
        <taxon>Streptophyta</taxon>
        <taxon>Embryophyta</taxon>
        <taxon>Tracheophyta</taxon>
        <taxon>Spermatophyta</taxon>
        <taxon>Magnoliopsida</taxon>
        <taxon>Liliopsida</taxon>
        <taxon>Poales</taxon>
        <taxon>Poaceae</taxon>
        <taxon>PACMAD clade</taxon>
        <taxon>Arundinoideae</taxon>
        <taxon>Arundineae</taxon>
        <taxon>Arundo</taxon>
    </lineage>
</organism>